<dbReference type="PANTHER" id="PTHR42815:SF2">
    <property type="entry name" value="FAD-BINDING, PUTATIVE (AFU_ORTHOLOGUE AFUA_6G07600)-RELATED"/>
    <property type="match status" value="1"/>
</dbReference>
<dbReference type="RefSeq" id="XP_040726289.1">
    <property type="nucleotide sequence ID" value="XM_040871064.1"/>
</dbReference>
<dbReference type="GeneID" id="63787663"/>
<dbReference type="OrthoDB" id="436496at2759"/>
<keyword evidence="2" id="KW-1185">Reference proteome</keyword>
<dbReference type="STRING" id="56484.A0A1Y2FJY0"/>
<evidence type="ECO:0000313" key="1">
    <source>
        <dbReference type="EMBL" id="ORY84271.1"/>
    </source>
</evidence>
<dbReference type="Proteomes" id="UP000193685">
    <property type="component" value="Unassembled WGS sequence"/>
</dbReference>
<gene>
    <name evidence="1" type="ORF">BCR37DRAFT_391865</name>
</gene>
<organism evidence="1 2">
    <name type="scientific">Protomyces lactucae-debilis</name>
    <dbReference type="NCBI Taxonomy" id="2754530"/>
    <lineage>
        <taxon>Eukaryota</taxon>
        <taxon>Fungi</taxon>
        <taxon>Dikarya</taxon>
        <taxon>Ascomycota</taxon>
        <taxon>Taphrinomycotina</taxon>
        <taxon>Taphrinomycetes</taxon>
        <taxon>Taphrinales</taxon>
        <taxon>Protomycetaceae</taxon>
        <taxon>Protomyces</taxon>
    </lineage>
</organism>
<evidence type="ECO:0000313" key="2">
    <source>
        <dbReference type="Proteomes" id="UP000193685"/>
    </source>
</evidence>
<sequence length="513" mass="56800">MPMQHQAFFSNLSYFVCGTCNADGQPWASILCGPPGFLRAVSPTHLAFSTAVPEDDPGLQNMAEDTQVAGLGIDLANRRRNKVFGRIQPGMLRRETNGEEKMLQAIITTEESIGNCPKYINMRKLVYHKRSGTTKNLTLAQCAEHIAAADMIFMASRGPKDLDVNHRGGQPGFIRVDTADDVLVVYVPDYSGNQLFSSLGNIESTAVAGITIPHYDTGDMLYLTGEAVNLFGKDAAKCMPGVQRLTRIKVTSRRFVAQGLNLRLEGEDVAMSPYNPPIYRLSREPGHRLPKQEASNKATLVAVQALTPTVNKYTWRLETPVKWQPGQFGVFDFGICNEGYEHMNDQHPQLLNDSFIRSWTITSQEGNIEMMVRKSGVVSRFLANHKLEHEELSVPFLGVGGDYGSGINKAKKVLFVAGGIGITPFVTLSQTLGNHVNLAILFSGKPTDDKLLEQIDASQVSYSQQFHRRMIKQDFEAVPDIEERDVYCCGPPGLVKSVESWTTKPVYAESFEF</sequence>
<reference evidence="1 2" key="1">
    <citation type="submission" date="2016-07" db="EMBL/GenBank/DDBJ databases">
        <title>Pervasive Adenine N6-methylation of Active Genes in Fungi.</title>
        <authorList>
            <consortium name="DOE Joint Genome Institute"/>
            <person name="Mondo S.J."/>
            <person name="Dannebaum R.O."/>
            <person name="Kuo R.C."/>
            <person name="Labutti K."/>
            <person name="Haridas S."/>
            <person name="Kuo A."/>
            <person name="Salamov A."/>
            <person name="Ahrendt S.R."/>
            <person name="Lipzen A."/>
            <person name="Sullivan W."/>
            <person name="Andreopoulos W.B."/>
            <person name="Clum A."/>
            <person name="Lindquist E."/>
            <person name="Daum C."/>
            <person name="Ramamoorthy G.K."/>
            <person name="Gryganskyi A."/>
            <person name="Culley D."/>
            <person name="Magnuson J.K."/>
            <person name="James T.Y."/>
            <person name="O'Malley M.A."/>
            <person name="Stajich J.E."/>
            <person name="Spatafora J.W."/>
            <person name="Visel A."/>
            <person name="Grigoriev I.V."/>
        </authorList>
    </citation>
    <scope>NUCLEOTIDE SEQUENCE [LARGE SCALE GENOMIC DNA]</scope>
    <source>
        <strain evidence="1 2">12-1054</strain>
    </source>
</reference>
<accession>A0A1Y2FJY0</accession>
<dbReference type="Gene3D" id="3.40.50.80">
    <property type="entry name" value="Nucleotide-binding domain of ferredoxin-NADP reductase (FNR) module"/>
    <property type="match status" value="1"/>
</dbReference>
<dbReference type="InterPro" id="IPR012349">
    <property type="entry name" value="Split_barrel_FMN-bd"/>
</dbReference>
<dbReference type="SUPFAM" id="SSF52343">
    <property type="entry name" value="Ferredoxin reductase-like, C-terminal NADP-linked domain"/>
    <property type="match status" value="1"/>
</dbReference>
<protein>
    <submittedName>
        <fullName evidence="1">Uncharacterized protein</fullName>
    </submittedName>
</protein>
<dbReference type="Gene3D" id="2.30.110.10">
    <property type="entry name" value="Electron Transport, Fmn-binding Protein, Chain A"/>
    <property type="match status" value="1"/>
</dbReference>
<dbReference type="AlphaFoldDB" id="A0A1Y2FJY0"/>
<dbReference type="OMA" id="DCVRTWT"/>
<dbReference type="EMBL" id="MCFI01000006">
    <property type="protein sequence ID" value="ORY84271.1"/>
    <property type="molecule type" value="Genomic_DNA"/>
</dbReference>
<proteinExistence type="predicted"/>
<dbReference type="InterPro" id="IPR039261">
    <property type="entry name" value="FNR_nucleotide-bd"/>
</dbReference>
<comment type="caution">
    <text evidence="1">The sequence shown here is derived from an EMBL/GenBank/DDBJ whole genome shotgun (WGS) entry which is preliminary data.</text>
</comment>
<name>A0A1Y2FJY0_PROLT</name>
<dbReference type="PANTHER" id="PTHR42815">
    <property type="entry name" value="FAD-BINDING, PUTATIVE (AFU_ORTHOLOGUE AFUA_6G07600)-RELATED"/>
    <property type="match status" value="1"/>
</dbReference>